<comment type="catalytic activity">
    <reaction evidence="27">
        <text>a 1,2-diacyl-sn-glycero-3-phospho-N,N-dimethylethanolamine + S-adenosyl-L-methionine = a 1,2-diacyl-sn-glycero-3-phosphocholine + S-adenosyl-L-homocysteine + H(+)</text>
        <dbReference type="Rhea" id="RHEA:32739"/>
        <dbReference type="ChEBI" id="CHEBI:15378"/>
        <dbReference type="ChEBI" id="CHEBI:57643"/>
        <dbReference type="ChEBI" id="CHEBI:57856"/>
        <dbReference type="ChEBI" id="CHEBI:59789"/>
        <dbReference type="ChEBI" id="CHEBI:64572"/>
    </reaction>
</comment>
<keyword evidence="6 27" id="KW-0949">S-adenosyl-L-methionine</keyword>
<evidence type="ECO:0000256" key="13">
    <source>
        <dbReference type="ARBA" id="ARBA00023209"/>
    </source>
</evidence>
<comment type="catalytic activity">
    <reaction evidence="19">
        <text>1-hexadecanoyl-2-(4Z,7Z,10Z,13Z,16Z,19Z-docosahexaenoyl)-sn-glycero-3-phospho-N-methylethanolamine + S-adenosyl-L-methionine = 1-hexadecanoyl-2-(4Z,7Z,10Z,13Z,16Z,19Z-docosahexaenoyl)-sn-glycero-3-phospho-N,N-dimethylethanolamine + S-adenosyl-L-homocysteine + H(+)</text>
        <dbReference type="Rhea" id="RHEA:70767"/>
        <dbReference type="ChEBI" id="CHEBI:15378"/>
        <dbReference type="ChEBI" id="CHEBI:57856"/>
        <dbReference type="ChEBI" id="CHEBI:59789"/>
        <dbReference type="ChEBI" id="CHEBI:189861"/>
        <dbReference type="ChEBI" id="CHEBI:189862"/>
    </reaction>
    <physiologicalReaction direction="left-to-right" evidence="19">
        <dbReference type="Rhea" id="RHEA:70768"/>
    </physiologicalReaction>
</comment>
<evidence type="ECO:0000313" key="31">
    <source>
        <dbReference type="Proteomes" id="UP000694542"/>
    </source>
</evidence>
<comment type="catalytic activity">
    <reaction evidence="25">
        <text>1,2-di-(9Z,12Z,15Z-octadecatrienoyl)-sn-glycero-3-phosphoethanolamine + S-adenosyl-L-methionine = 1,2-di-(9Z,12Z,15Z-octadecatrienoyl)-sn-glycero-3-phospho-N-methylethanolamine + S-adenosyl-L-homocysteine + H(+)</text>
        <dbReference type="Rhea" id="RHEA:70751"/>
        <dbReference type="ChEBI" id="CHEBI:15378"/>
        <dbReference type="ChEBI" id="CHEBI:57856"/>
        <dbReference type="ChEBI" id="CHEBI:59789"/>
        <dbReference type="ChEBI" id="CHEBI:189858"/>
        <dbReference type="ChEBI" id="CHEBI:189859"/>
    </reaction>
    <physiologicalReaction direction="left-to-right" evidence="25">
        <dbReference type="Rhea" id="RHEA:70752"/>
    </physiologicalReaction>
</comment>
<evidence type="ECO:0000256" key="21">
    <source>
        <dbReference type="ARBA" id="ARBA00051451"/>
    </source>
</evidence>
<comment type="catalytic activity">
    <reaction evidence="23">
        <text>1,2-di-(9Z,12Z,15Z-octadecatrienoyl)-sn-glycero-3-phospho-N-methylethanolamine + S-adenosyl-L-methionine = 1,2-di-(9Z,12Z,15Z-octadecatrienoyl)-sn-glycero-3-phospho-N,N-dimethylethanolamine + S-adenosyl-L-homocysteine + H(+)</text>
        <dbReference type="Rhea" id="RHEA:70755"/>
        <dbReference type="ChEBI" id="CHEBI:15378"/>
        <dbReference type="ChEBI" id="CHEBI:57856"/>
        <dbReference type="ChEBI" id="CHEBI:59789"/>
        <dbReference type="ChEBI" id="CHEBI:189859"/>
        <dbReference type="ChEBI" id="CHEBI:189860"/>
    </reaction>
    <physiologicalReaction direction="left-to-right" evidence="23">
        <dbReference type="Rhea" id="RHEA:70756"/>
    </physiologicalReaction>
</comment>
<evidence type="ECO:0000256" key="5">
    <source>
        <dbReference type="ARBA" id="ARBA00022679"/>
    </source>
</evidence>
<feature type="transmembrane region" description="Helical" evidence="28">
    <location>
        <begin position="165"/>
        <end position="188"/>
    </location>
</feature>
<protein>
    <recommendedName>
        <fullName evidence="27">Phosphatidylethanolamine N-methyltransferase</fullName>
        <shortName evidence="27">PEAMT</shortName>
        <shortName evidence="27">PEMT</shortName>
        <ecNumber evidence="27">2.1.1.17</ecNumber>
        <ecNumber evidence="27">2.1.1.71</ecNumber>
    </recommendedName>
    <alternativeName>
        <fullName evidence="27">Phospholipid methyltransferase</fullName>
        <shortName evidence="27">PLMT</shortName>
    </alternativeName>
</protein>
<reference evidence="30" key="1">
    <citation type="submission" date="2018-10" db="EMBL/GenBank/DDBJ databases">
        <title>De novo assembly of a Great Dane genome.</title>
        <authorList>
            <person name="Kidd J.M."/>
            <person name="Pendleton A.L."/>
            <person name="Shen F."/>
            <person name="Emery S."/>
        </authorList>
    </citation>
    <scope>NUCLEOTIDE SEQUENCE [LARGE SCALE GENOMIC DNA]</scope>
    <source>
        <strain evidence="30">Great Dane</strain>
    </source>
</reference>
<comment type="catalytic activity">
    <reaction evidence="27">
        <text>a 1,2-diacyl-sn-glycero-3-phospho-N-methylethanolamine + S-adenosyl-L-methionine = a 1,2-diacyl-sn-glycero-3-phospho-N,N-dimethylethanolamine + S-adenosyl-L-homocysteine + H(+)</text>
        <dbReference type="Rhea" id="RHEA:32735"/>
        <dbReference type="ChEBI" id="CHEBI:15378"/>
        <dbReference type="ChEBI" id="CHEBI:57856"/>
        <dbReference type="ChEBI" id="CHEBI:59789"/>
        <dbReference type="ChEBI" id="CHEBI:64572"/>
        <dbReference type="ChEBI" id="CHEBI:64573"/>
        <dbReference type="EC" id="2.1.1.71"/>
    </reaction>
</comment>
<dbReference type="HAMAP" id="MF_03216">
    <property type="entry name" value="PLMT"/>
    <property type="match status" value="1"/>
</dbReference>
<dbReference type="OrthoDB" id="8300106at2759"/>
<dbReference type="Proteomes" id="UP000694542">
    <property type="component" value="Chromosome 5"/>
</dbReference>
<keyword evidence="10 27" id="KW-0443">Lipid metabolism</keyword>
<evidence type="ECO:0000256" key="2">
    <source>
        <dbReference type="ARBA" id="ARBA00005189"/>
    </source>
</evidence>
<dbReference type="GO" id="GO:0005789">
    <property type="term" value="C:endoplasmic reticulum membrane"/>
    <property type="evidence" value="ECO:0007669"/>
    <property type="project" value="UniProtKB-SubCell"/>
</dbReference>
<dbReference type="Proteomes" id="UP000694429">
    <property type="component" value="Chromosome 5"/>
</dbReference>
<keyword evidence="12 27" id="KW-0472">Membrane</keyword>
<evidence type="ECO:0000256" key="11">
    <source>
        <dbReference type="ARBA" id="ARBA00023128"/>
    </source>
</evidence>
<dbReference type="Gene3D" id="1.20.120.1630">
    <property type="match status" value="1"/>
</dbReference>
<evidence type="ECO:0000256" key="19">
    <source>
        <dbReference type="ARBA" id="ARBA00050899"/>
    </source>
</evidence>
<proteinExistence type="inferred from homology"/>
<comment type="catalytic activity">
    <reaction evidence="17">
        <text>1,2-di-(9Z,12Z-octadecadienoyl)-sn-glycero-3-phosphoethanolamine + S-adenosyl-L-methionine = 1,2-di-(9Z,12Z-octadecadienoyl)-sn-glycero-3-phospho-N-methylethanolamine + S-adenosyl-L-homocysteine + H(+)</text>
        <dbReference type="Rhea" id="RHEA:70739"/>
        <dbReference type="ChEBI" id="CHEBI:15378"/>
        <dbReference type="ChEBI" id="CHEBI:57856"/>
        <dbReference type="ChEBI" id="CHEBI:59789"/>
        <dbReference type="ChEBI" id="CHEBI:172403"/>
        <dbReference type="ChEBI" id="CHEBI:189848"/>
    </reaction>
    <physiologicalReaction direction="left-to-right" evidence="17">
        <dbReference type="Rhea" id="RHEA:70740"/>
    </physiologicalReaction>
</comment>
<evidence type="ECO:0000256" key="23">
    <source>
        <dbReference type="ARBA" id="ARBA00051880"/>
    </source>
</evidence>
<dbReference type="GO" id="GO:0004608">
    <property type="term" value="F:phosphatidylethanolamine N-methyltransferase activity"/>
    <property type="evidence" value="ECO:0007669"/>
    <property type="project" value="UniProtKB-UniRule"/>
</dbReference>
<sequence length="214" mass="23537">MGSAEAACLEPDKGLVYLLGELSGGSNSRSAIEEKAQEPHLTHLLPVARWEQKTRKLSKAFRSPYLACYSLGAAILLLNILRSHCFTQAMLSQPKMESLDNPMAYRVGLALLGVGSTFVLSSFFALGFTGTFLGDYFGILKEARVTTFPFNILDNPMYWGSTANYLGWAVMHASPTGLLLTVVVALIYRVAILYEEPFTAQIYQQKASSSHKRS</sequence>
<comment type="catalytic activity">
    <reaction evidence="20">
        <text>1,2-di-(9Z,12Z,15Z-octadecatrienoyl)-sn-glycero-3-phospho-N,N-dimethylethanolamine + S-adenosyl-L-methionine = 1,2-di-(9Z,12Z,15Z-octadecatrienoyl)-sn-glycero-3-phosphocholine + S-adenosyl-L-homocysteine + H(+)</text>
        <dbReference type="Rhea" id="RHEA:70759"/>
        <dbReference type="ChEBI" id="CHEBI:15378"/>
        <dbReference type="ChEBI" id="CHEBI:57856"/>
        <dbReference type="ChEBI" id="CHEBI:59789"/>
        <dbReference type="ChEBI" id="CHEBI:86161"/>
        <dbReference type="ChEBI" id="CHEBI:189860"/>
    </reaction>
    <physiologicalReaction direction="left-to-right" evidence="20">
        <dbReference type="Rhea" id="RHEA:70760"/>
    </physiologicalReaction>
</comment>
<comment type="catalytic activity">
    <reaction evidence="27">
        <text>a 1,2-diacyl-sn-glycero-3-phosphoethanolamine + S-adenosyl-L-methionine = a 1,2-diacyl-sn-glycero-3-phospho-N-methylethanolamine + S-adenosyl-L-homocysteine + H(+)</text>
        <dbReference type="Rhea" id="RHEA:11164"/>
        <dbReference type="ChEBI" id="CHEBI:15378"/>
        <dbReference type="ChEBI" id="CHEBI:57856"/>
        <dbReference type="ChEBI" id="CHEBI:59789"/>
        <dbReference type="ChEBI" id="CHEBI:64573"/>
        <dbReference type="ChEBI" id="CHEBI:64612"/>
        <dbReference type="EC" id="2.1.1.17"/>
    </reaction>
</comment>
<evidence type="ECO:0000256" key="9">
    <source>
        <dbReference type="ARBA" id="ARBA00022989"/>
    </source>
</evidence>
<comment type="catalytic activity">
    <reaction evidence="24">
        <text>1,2-di-(9Z-octadecenoyl)-sn-glycero-3-phosphoethanolamine + S-adenosyl-L-methionine = 1,2-di-(9Z-octadecenoyl)-sn-glycero-3-phospho-N-methylethanolamine + S-adenosyl-L-homocysteine + H(+)</text>
        <dbReference type="Rhea" id="RHEA:70619"/>
        <dbReference type="ChEBI" id="CHEBI:15378"/>
        <dbReference type="ChEBI" id="CHEBI:57856"/>
        <dbReference type="ChEBI" id="CHEBI:59789"/>
        <dbReference type="ChEBI" id="CHEBI:74986"/>
        <dbReference type="ChEBI" id="CHEBI:85679"/>
    </reaction>
    <physiologicalReaction direction="left-to-right" evidence="24">
        <dbReference type="Rhea" id="RHEA:70620"/>
    </physiologicalReaction>
</comment>
<evidence type="ECO:0000256" key="12">
    <source>
        <dbReference type="ARBA" id="ARBA00023136"/>
    </source>
</evidence>
<name>A0A8C0Q545_CANLF</name>
<evidence type="ECO:0000256" key="3">
    <source>
        <dbReference type="ARBA" id="ARBA00022516"/>
    </source>
</evidence>
<comment type="catalytic activity">
    <reaction evidence="21">
        <text>1,2-di-(9Z,12Z-octadecadienoyl)-sn-glycero-3-phospho-N,N-dimethylethanolamine + S-adenosyl-L-methionine = 1,2-di-(9Z,12Z-octadecadienoyl)-sn-glycero-3-phosphocholine + S-adenosyl-L-homocysteine + H(+)</text>
        <dbReference type="Rhea" id="RHEA:70747"/>
        <dbReference type="ChEBI" id="CHEBI:15378"/>
        <dbReference type="ChEBI" id="CHEBI:42027"/>
        <dbReference type="ChEBI" id="CHEBI:57856"/>
        <dbReference type="ChEBI" id="CHEBI:59789"/>
        <dbReference type="ChEBI" id="CHEBI:189849"/>
    </reaction>
    <physiologicalReaction direction="left-to-right" evidence="21">
        <dbReference type="Rhea" id="RHEA:70748"/>
    </physiologicalReaction>
</comment>
<feature type="binding site" evidence="27">
    <location>
        <begin position="195"/>
        <end position="196"/>
    </location>
    <ligand>
        <name>S-adenosyl-L-methionine</name>
        <dbReference type="ChEBI" id="CHEBI:59789"/>
    </ligand>
</feature>
<keyword evidence="5 27" id="KW-0808">Transferase</keyword>
<feature type="topological domain" description="Lumenal" evidence="27">
    <location>
        <begin position="49"/>
        <end position="60"/>
    </location>
</feature>
<feature type="topological domain" description="Lumenal" evidence="27">
    <location>
        <begin position="130"/>
        <end position="172"/>
    </location>
</feature>
<keyword evidence="11 27" id="KW-0496">Mitochondrion</keyword>
<evidence type="ECO:0000256" key="14">
    <source>
        <dbReference type="ARBA" id="ARBA00023264"/>
    </source>
</evidence>
<keyword evidence="4 27" id="KW-0489">Methyltransferase</keyword>
<keyword evidence="8 27" id="KW-0256">Endoplasmic reticulum</keyword>
<evidence type="ECO:0000256" key="24">
    <source>
        <dbReference type="ARBA" id="ARBA00051941"/>
    </source>
</evidence>
<dbReference type="Pfam" id="PF04191">
    <property type="entry name" value="PEMT"/>
    <property type="match status" value="1"/>
</dbReference>
<evidence type="ECO:0000256" key="20">
    <source>
        <dbReference type="ARBA" id="ARBA00051210"/>
    </source>
</evidence>
<dbReference type="GO" id="GO:0006656">
    <property type="term" value="P:phosphatidylcholine biosynthetic process"/>
    <property type="evidence" value="ECO:0007669"/>
    <property type="project" value="UniProtKB-UniRule"/>
</dbReference>
<evidence type="ECO:0000256" key="8">
    <source>
        <dbReference type="ARBA" id="ARBA00022824"/>
    </source>
</evidence>
<dbReference type="PANTHER" id="PTHR15458:SF5">
    <property type="entry name" value="PHOSPHATIDYLETHANOLAMINE N-METHYLTRANSFERASE"/>
    <property type="match status" value="1"/>
</dbReference>
<evidence type="ECO:0000256" key="7">
    <source>
        <dbReference type="ARBA" id="ARBA00022692"/>
    </source>
</evidence>
<reference evidence="30" key="3">
    <citation type="submission" date="2025-05" db="UniProtKB">
        <authorList>
            <consortium name="Ensembl"/>
        </authorList>
    </citation>
    <scope>IDENTIFICATION</scope>
</reference>
<dbReference type="InterPro" id="IPR007318">
    <property type="entry name" value="Phopholipid_MeTrfase"/>
</dbReference>
<evidence type="ECO:0000256" key="17">
    <source>
        <dbReference type="ARBA" id="ARBA00050788"/>
    </source>
</evidence>
<evidence type="ECO:0000256" key="22">
    <source>
        <dbReference type="ARBA" id="ARBA00051455"/>
    </source>
</evidence>
<evidence type="ECO:0000256" key="18">
    <source>
        <dbReference type="ARBA" id="ARBA00050814"/>
    </source>
</evidence>
<dbReference type="GO" id="GO:0032259">
    <property type="term" value="P:methylation"/>
    <property type="evidence" value="ECO:0007669"/>
    <property type="project" value="UniProtKB-KW"/>
</dbReference>
<comment type="pathway">
    <text evidence="1 27">Phospholipid metabolism; phosphatidylcholine biosynthesis.</text>
</comment>
<dbReference type="GO" id="GO:0000773">
    <property type="term" value="F:phosphatidyl-N-methylethanolamine N-methyltransferase activity"/>
    <property type="evidence" value="ECO:0007669"/>
    <property type="project" value="UniProtKB-UniRule"/>
</dbReference>
<feature type="topological domain" description="Cytoplasmic" evidence="27">
    <location>
        <begin position="82"/>
        <end position="108"/>
    </location>
</feature>
<evidence type="ECO:0000256" key="26">
    <source>
        <dbReference type="ARBA" id="ARBA00052148"/>
    </source>
</evidence>
<feature type="transmembrane region" description="Helical" evidence="28">
    <location>
        <begin position="103"/>
        <end position="128"/>
    </location>
</feature>
<keyword evidence="13 27" id="KW-0594">Phospholipid biosynthesis</keyword>
<evidence type="ECO:0000256" key="10">
    <source>
        <dbReference type="ARBA" id="ARBA00023098"/>
    </source>
</evidence>
<evidence type="ECO:0000256" key="25">
    <source>
        <dbReference type="ARBA" id="ARBA00052126"/>
    </source>
</evidence>
<comment type="catalytic activity">
    <reaction evidence="16">
        <text>1-hexadecanoyl-2-(4Z,7Z,10Z,13Z,16Z,19Z-docosahexaenoyl)-sn-glycero-3-phosphoethanolamine + S-adenosyl-L-methionine = 1-hexadecanoyl-2-(4Z,7Z,10Z,13Z,16Z,19Z-docosahexaenoyl)-sn-glycero-3-phospho-N-methylethanolamine + S-adenosyl-L-homocysteine + H(+)</text>
        <dbReference type="Rhea" id="RHEA:70763"/>
        <dbReference type="ChEBI" id="CHEBI:15378"/>
        <dbReference type="ChEBI" id="CHEBI:57856"/>
        <dbReference type="ChEBI" id="CHEBI:59789"/>
        <dbReference type="ChEBI" id="CHEBI:78261"/>
        <dbReference type="ChEBI" id="CHEBI:189861"/>
    </reaction>
    <physiologicalReaction direction="left-to-right" evidence="16">
        <dbReference type="Rhea" id="RHEA:70764"/>
    </physiologicalReaction>
</comment>
<evidence type="ECO:0000256" key="27">
    <source>
        <dbReference type="HAMAP-Rule" id="MF_03216"/>
    </source>
</evidence>
<evidence type="ECO:0000256" key="1">
    <source>
        <dbReference type="ARBA" id="ARBA00004969"/>
    </source>
</evidence>
<comment type="catalytic activity">
    <reaction evidence="18">
        <text>1,2-di-(9Z,12Z-octadecadienoyl)-sn-glycero-3-phospho-N-methylethanolamine + S-adenosyl-L-methionine = 1,2-di-(9Z,12Z-octadecadienoyl)-sn-glycero-3-phospho-N,N-dimethylethanolamine + S-adenosyl-L-homocysteine + H(+)</text>
        <dbReference type="Rhea" id="RHEA:70743"/>
        <dbReference type="ChEBI" id="CHEBI:15378"/>
        <dbReference type="ChEBI" id="CHEBI:57856"/>
        <dbReference type="ChEBI" id="CHEBI:59789"/>
        <dbReference type="ChEBI" id="CHEBI:189848"/>
        <dbReference type="ChEBI" id="CHEBI:189849"/>
    </reaction>
    <physiologicalReaction direction="left-to-right" evidence="18">
        <dbReference type="Rhea" id="RHEA:70744"/>
    </physiologicalReaction>
</comment>
<comment type="catalytic activity">
    <reaction evidence="15">
        <text>1-hexadecanoyl-2-(4Z,7Z,10Z,13Z,16Z,19Z-docosahexaenoyl)-sn-glycero-3-phospho-N,N-dimethylethanolamine + S-adenosyl-L-methionine = 1-hexadecanoyl-2-(4Z,7Z,10Z,13Z,16Z,19Z-docosahexaenoyl)-sn-glycero-3-phosphocholine + S-adenosyl-L-homocysteine + H(+)</text>
        <dbReference type="Rhea" id="RHEA:70771"/>
        <dbReference type="ChEBI" id="CHEBI:15378"/>
        <dbReference type="ChEBI" id="CHEBI:57856"/>
        <dbReference type="ChEBI" id="CHEBI:59789"/>
        <dbReference type="ChEBI" id="CHEBI:74963"/>
        <dbReference type="ChEBI" id="CHEBI:189862"/>
    </reaction>
    <physiologicalReaction direction="left-to-right" evidence="15">
        <dbReference type="Rhea" id="RHEA:70772"/>
    </physiologicalReaction>
</comment>
<feature type="topological domain" description="Lumenal" evidence="27">
    <location>
        <begin position="1"/>
        <end position="25"/>
    </location>
</feature>
<dbReference type="PANTHER" id="PTHR15458">
    <property type="entry name" value="PHOSPHATIDYLETHANOLAMINE N-METHYLTRANSFERASE"/>
    <property type="match status" value="1"/>
</dbReference>
<evidence type="ECO:0000256" key="6">
    <source>
        <dbReference type="ARBA" id="ARBA00022691"/>
    </source>
</evidence>
<feature type="binding site" evidence="27">
    <location>
        <begin position="113"/>
        <end position="115"/>
    </location>
    <ligand>
        <name>S-adenosyl-L-methionine</name>
        <dbReference type="ChEBI" id="CHEBI:59789"/>
    </ligand>
</feature>
<feature type="intramembrane region" description="Helical" evidence="27">
    <location>
        <begin position="26"/>
        <end position="46"/>
    </location>
</feature>
<keyword evidence="7 27" id="KW-0812">Transmembrane</keyword>
<comment type="similarity">
    <text evidence="27">Belongs to the class VI-like SAM-binding methyltransferase superfamily. PEMT/PEM2 methyltransferase family.</text>
</comment>
<dbReference type="Ensembl" id="ENSCAFT00040006876.1">
    <property type="protein sequence ID" value="ENSCAFP00040005963.1"/>
    <property type="gene ID" value="ENSCAFG00040003581.1"/>
</dbReference>
<keyword evidence="9 27" id="KW-1133">Transmembrane helix</keyword>
<organism evidence="30 31">
    <name type="scientific">Canis lupus familiaris</name>
    <name type="common">Dog</name>
    <name type="synonym">Canis familiaris</name>
    <dbReference type="NCBI Taxonomy" id="9615"/>
    <lineage>
        <taxon>Eukaryota</taxon>
        <taxon>Metazoa</taxon>
        <taxon>Chordata</taxon>
        <taxon>Craniata</taxon>
        <taxon>Vertebrata</taxon>
        <taxon>Euteleostomi</taxon>
        <taxon>Mammalia</taxon>
        <taxon>Eutheria</taxon>
        <taxon>Laurasiatheria</taxon>
        <taxon>Carnivora</taxon>
        <taxon>Caniformia</taxon>
        <taxon>Canidae</taxon>
        <taxon>Canis</taxon>
    </lineage>
</organism>
<comment type="function">
    <text evidence="27">Catalyzes the three sequential steps of the methylation pathway for the biosynthesis of phosphatidylcholine, a critical and essential component for membrane structure. Uses S-adenosylmethionine (S-adenosyl-L-methionine, SAM or AdoMet) as the methyl group donor for the methylation of phosphatidylethanolamine (1,2-diacyl-sn-glycero-3-phosphoethanolamine, PE) to phosphatidylmonomethylethanolamine (1,2-diacyl-sn-glycero-3-phospho-N-methylethanolamine, PMME), PMME to phosphatidyldimethylethanolamine (1,2-diacyl-sn-glycero-3-phospho-N,N-dimethylethanolamine, PDME), and PDME to phosphatidylcholine (1,2-diacyl-sn-glycero-3-phosphocholine, PC), producing S-adenosyl-L-homocysteine in each step.</text>
</comment>
<evidence type="ECO:0000256" key="15">
    <source>
        <dbReference type="ARBA" id="ARBA00050433"/>
    </source>
</evidence>
<feature type="transmembrane region" description="Helical" evidence="28">
    <location>
        <begin position="64"/>
        <end position="82"/>
    </location>
</feature>
<feature type="topological domain" description="Cytoplasmic" evidence="27">
    <location>
        <begin position="194"/>
        <end position="214"/>
    </location>
</feature>
<dbReference type="EC" id="2.1.1.71" evidence="27"/>
<comment type="subcellular location">
    <subcellularLocation>
        <location evidence="27">Endoplasmic reticulum membrane</location>
        <topology evidence="27">Multi-pass membrane protein</topology>
    </subcellularLocation>
    <subcellularLocation>
        <location evidence="27">Mitochondrion membrane</location>
        <topology evidence="27">Multi-pass membrane protein</topology>
    </subcellularLocation>
    <text evidence="27">Found in endoplasmic reticulum where most PEMT activity is generated and in mitochondria.</text>
</comment>
<evidence type="ECO:0000256" key="4">
    <source>
        <dbReference type="ARBA" id="ARBA00022603"/>
    </source>
</evidence>
<evidence type="ECO:0000256" key="28">
    <source>
        <dbReference type="SAM" id="Phobius"/>
    </source>
</evidence>
<dbReference type="GO" id="GO:0031966">
    <property type="term" value="C:mitochondrial membrane"/>
    <property type="evidence" value="ECO:0007669"/>
    <property type="project" value="UniProtKB-SubCell"/>
</dbReference>
<comment type="catalytic activity">
    <reaction evidence="22">
        <text>1,2-di-(9Z-octadecenoyl)-sn-glycero-3-phospho-N-methylethanolamine + S-adenosyl-L-methionine = 1,2-di-(9Z-octadecenoyl)-sn-glycero-3-phospho-N,N-dimethylethanolamine + S-adenosyl-L-homocysteine + H(+)</text>
        <dbReference type="Rhea" id="RHEA:46112"/>
        <dbReference type="ChEBI" id="CHEBI:15378"/>
        <dbReference type="ChEBI" id="CHEBI:57856"/>
        <dbReference type="ChEBI" id="CHEBI:59789"/>
        <dbReference type="ChEBI" id="CHEBI:85679"/>
        <dbReference type="ChEBI" id="CHEBI:85680"/>
    </reaction>
    <physiologicalReaction direction="left-to-right" evidence="22">
        <dbReference type="Rhea" id="RHEA:46113"/>
    </physiologicalReaction>
</comment>
<dbReference type="FunFam" id="1.20.120.1630:FF:000005">
    <property type="entry name" value="Phosphatidylethanolamine N-methyltransferase"/>
    <property type="match status" value="1"/>
</dbReference>
<gene>
    <name evidence="27 30" type="primary">PEMT</name>
</gene>
<dbReference type="UniPathway" id="UPA00753"/>
<comment type="pathway">
    <text evidence="2">Lipid metabolism.</text>
</comment>
<dbReference type="AlphaFoldDB" id="A0A8C0Q545"/>
<keyword evidence="14 27" id="KW-1208">Phospholipid metabolism</keyword>
<keyword evidence="3 27" id="KW-0444">Lipid biosynthesis</keyword>
<accession>A0A8C0Q545</accession>
<comment type="catalytic activity">
    <reaction evidence="26">
        <text>1,2-di-(9Z-octadecenoyl)-sn-glycero-3-phospho-N,N-dimethylethanolamine + S-adenosyl-L-methionine = 1,2-di-(9Z-octadecenoyl)-sn-glycero-3-phosphocholine + S-adenosyl-L-homocysteine + H(+)</text>
        <dbReference type="Rhea" id="RHEA:70623"/>
        <dbReference type="ChEBI" id="CHEBI:15378"/>
        <dbReference type="ChEBI" id="CHEBI:57856"/>
        <dbReference type="ChEBI" id="CHEBI:59789"/>
        <dbReference type="ChEBI" id="CHEBI:74669"/>
        <dbReference type="ChEBI" id="CHEBI:85680"/>
    </reaction>
    <physiologicalReaction direction="left-to-right" evidence="26">
        <dbReference type="Rhea" id="RHEA:70624"/>
    </physiologicalReaction>
</comment>
<dbReference type="EC" id="2.1.1.17" evidence="27"/>
<evidence type="ECO:0000313" key="29">
    <source>
        <dbReference type="Ensembl" id="ENSCAFP00030003004.1"/>
    </source>
</evidence>
<reference evidence="29" key="2">
    <citation type="submission" date="2019-03" db="EMBL/GenBank/DDBJ databases">
        <authorList>
            <person name="Warren W.C."/>
            <person name="Johnson G.S."/>
        </authorList>
    </citation>
    <scope>NUCLEOTIDE SEQUENCE [LARGE SCALE GENOMIC DNA]</scope>
    <source>
        <strain evidence="29">Basenji</strain>
    </source>
</reference>
<dbReference type="InterPro" id="IPR024960">
    <property type="entry name" value="PEMT/MFAP"/>
</dbReference>
<evidence type="ECO:0000313" key="30">
    <source>
        <dbReference type="Ensembl" id="ENSCAFP00040005963.1"/>
    </source>
</evidence>
<evidence type="ECO:0000256" key="16">
    <source>
        <dbReference type="ARBA" id="ARBA00050744"/>
    </source>
</evidence>
<dbReference type="PROSITE" id="PS51599">
    <property type="entry name" value="SAM_PEMT_PEM2"/>
    <property type="match status" value="1"/>
</dbReference>
<dbReference type="Ensembl" id="ENSCAFT00030003391.1">
    <property type="protein sequence ID" value="ENSCAFP00030003004.1"/>
    <property type="gene ID" value="ENSCAFG00030001834.1"/>
</dbReference>